<protein>
    <submittedName>
        <fullName evidence="1">Uncharacterized protein</fullName>
    </submittedName>
</protein>
<keyword evidence="2" id="KW-1185">Reference proteome</keyword>
<proteinExistence type="predicted"/>
<comment type="caution">
    <text evidence="1">The sequence shown here is derived from an EMBL/GenBank/DDBJ whole genome shotgun (WGS) entry which is preliminary data.</text>
</comment>
<organism evidence="1 2">
    <name type="scientific">Puccinia striiformis f. sp. tritici</name>
    <dbReference type="NCBI Taxonomy" id="168172"/>
    <lineage>
        <taxon>Eukaryota</taxon>
        <taxon>Fungi</taxon>
        <taxon>Dikarya</taxon>
        <taxon>Basidiomycota</taxon>
        <taxon>Pucciniomycotina</taxon>
        <taxon>Pucciniomycetes</taxon>
        <taxon>Pucciniales</taxon>
        <taxon>Pucciniaceae</taxon>
        <taxon>Puccinia</taxon>
    </lineage>
</organism>
<evidence type="ECO:0000313" key="2">
    <source>
        <dbReference type="Proteomes" id="UP001060170"/>
    </source>
</evidence>
<reference evidence="2" key="1">
    <citation type="journal article" date="2018" name="BMC Genomics">
        <title>Genomic insights into host adaptation between the wheat stripe rust pathogen (Puccinia striiformis f. sp. tritici) and the barley stripe rust pathogen (Puccinia striiformis f. sp. hordei).</title>
        <authorList>
            <person name="Xia C."/>
            <person name="Wang M."/>
            <person name="Yin C."/>
            <person name="Cornejo O.E."/>
            <person name="Hulbert S.H."/>
            <person name="Chen X."/>
        </authorList>
    </citation>
    <scope>NUCLEOTIDE SEQUENCE [LARGE SCALE GENOMIC DNA]</scope>
    <source>
        <strain evidence="2">93-210</strain>
    </source>
</reference>
<evidence type="ECO:0000313" key="1">
    <source>
        <dbReference type="EMBL" id="KAI7940589.1"/>
    </source>
</evidence>
<gene>
    <name evidence="1" type="ORF">MJO28_012874</name>
</gene>
<name>A0ACC0DYR3_9BASI</name>
<dbReference type="EMBL" id="CM045877">
    <property type="protein sequence ID" value="KAI7940589.1"/>
    <property type="molecule type" value="Genomic_DNA"/>
</dbReference>
<reference evidence="2" key="2">
    <citation type="journal article" date="2018" name="Mol. Plant Microbe Interact.">
        <title>Genome sequence resources for the wheat stripe rust pathogen (Puccinia striiformis f. sp. tritici) and the barley stripe rust pathogen (Puccinia striiformis f. sp. hordei).</title>
        <authorList>
            <person name="Xia C."/>
            <person name="Wang M."/>
            <person name="Yin C."/>
            <person name="Cornejo O.E."/>
            <person name="Hulbert S.H."/>
            <person name="Chen X."/>
        </authorList>
    </citation>
    <scope>NUCLEOTIDE SEQUENCE [LARGE SCALE GENOMIC DNA]</scope>
    <source>
        <strain evidence="2">93-210</strain>
    </source>
</reference>
<reference evidence="1 2" key="3">
    <citation type="journal article" date="2022" name="Microbiol. Spectr.">
        <title>Folding features and dynamics of 3D genome architecture in plant fungal pathogens.</title>
        <authorList>
            <person name="Xia C."/>
        </authorList>
    </citation>
    <scope>NUCLEOTIDE SEQUENCE [LARGE SCALE GENOMIC DNA]</scope>
    <source>
        <strain evidence="1 2">93-210</strain>
    </source>
</reference>
<sequence>MKNIIKATVFVFLAGLRECAAACSSSEEHACAYSTASGTYVFISRTDPCESTNEVQYCCPTGKLQPGTDYRLGYAKSLGCHVP</sequence>
<dbReference type="Proteomes" id="UP001060170">
    <property type="component" value="Chromosome 13"/>
</dbReference>
<accession>A0ACC0DYR3</accession>